<comment type="similarity">
    <text evidence="1">Belongs to the transglycosylase Slt family.</text>
</comment>
<proteinExistence type="inferred from homology"/>
<dbReference type="Proteomes" id="UP000885750">
    <property type="component" value="Unassembled WGS sequence"/>
</dbReference>
<protein>
    <submittedName>
        <fullName evidence="3">Forkhead-associated protein</fullName>
    </submittedName>
</protein>
<dbReference type="EMBL" id="DRMS01000012">
    <property type="protein sequence ID" value="HFC91246.1"/>
    <property type="molecule type" value="Genomic_DNA"/>
</dbReference>
<reference evidence="3" key="1">
    <citation type="journal article" date="2020" name="mSystems">
        <title>Genome- and Community-Level Interaction Insights into Carbon Utilization and Element Cycling Functions of Hydrothermarchaeota in Hydrothermal Sediment.</title>
        <authorList>
            <person name="Zhou Z."/>
            <person name="Liu Y."/>
            <person name="Xu W."/>
            <person name="Pan J."/>
            <person name="Luo Z.H."/>
            <person name="Li M."/>
        </authorList>
    </citation>
    <scope>NUCLEOTIDE SEQUENCE [LARGE SCALE GENOMIC DNA]</scope>
    <source>
        <strain evidence="3">HyVt-493</strain>
    </source>
</reference>
<dbReference type="CDD" id="cd16894">
    <property type="entry name" value="MltD-like"/>
    <property type="match status" value="1"/>
</dbReference>
<evidence type="ECO:0000313" key="3">
    <source>
        <dbReference type="EMBL" id="HFC91246.1"/>
    </source>
</evidence>
<dbReference type="Gene3D" id="1.10.530.10">
    <property type="match status" value="1"/>
</dbReference>
<dbReference type="Pfam" id="PF01464">
    <property type="entry name" value="SLT"/>
    <property type="match status" value="1"/>
</dbReference>
<dbReference type="InterPro" id="IPR008258">
    <property type="entry name" value="Transglycosylase_SLT_dom_1"/>
</dbReference>
<gene>
    <name evidence="3" type="ORF">ENJ51_00380</name>
</gene>
<accession>A0A7V2SXI2</accession>
<comment type="caution">
    <text evidence="3">The sequence shown here is derived from an EMBL/GenBank/DDBJ whole genome shotgun (WGS) entry which is preliminary data.</text>
</comment>
<evidence type="ECO:0000259" key="2">
    <source>
        <dbReference type="Pfam" id="PF01464"/>
    </source>
</evidence>
<dbReference type="PANTHER" id="PTHR37423">
    <property type="entry name" value="SOLUBLE LYTIC MUREIN TRANSGLYCOSYLASE-RELATED"/>
    <property type="match status" value="1"/>
</dbReference>
<dbReference type="PANTHER" id="PTHR37423:SF2">
    <property type="entry name" value="MEMBRANE-BOUND LYTIC MUREIN TRANSGLYCOSYLASE C"/>
    <property type="match status" value="1"/>
</dbReference>
<dbReference type="SUPFAM" id="SSF53955">
    <property type="entry name" value="Lysozyme-like"/>
    <property type="match status" value="1"/>
</dbReference>
<feature type="non-terminal residue" evidence="3">
    <location>
        <position position="1"/>
    </location>
</feature>
<name>A0A7V2SXI2_LEUMU</name>
<dbReference type="AlphaFoldDB" id="A0A7V2SXI2"/>
<dbReference type="InterPro" id="IPR023346">
    <property type="entry name" value="Lysozyme-like_dom_sf"/>
</dbReference>
<sequence>LTRQKLQKTQDEYKSIINNLNALKFPARLTRIIRRKIGLSGSNPTEYEHTLIQKVAEKLGESQLELPDDFIAEIHHYISKWQQSPRMKNAMARLNKNNYIPIIQTAMKKEGLPAQFLYLCLQESNFNSKAIGPETRYGIAKGAWQFLPETGQEFGLSTGSMTDVAEYDFTDERFDFNKATKAAAKYLKHIYSTEAQASGLLVMAGYNYGHNRVRRMIKKMPNNPKERNFWRFASQYKIPDETYQYVLYIFSAAVIGEDPKYFGFHFKSPL</sequence>
<evidence type="ECO:0000256" key="1">
    <source>
        <dbReference type="ARBA" id="ARBA00007734"/>
    </source>
</evidence>
<feature type="domain" description="Transglycosylase SLT" evidence="2">
    <location>
        <begin position="103"/>
        <end position="226"/>
    </location>
</feature>
<organism evidence="3">
    <name type="scientific">Leucothrix mucor</name>
    <dbReference type="NCBI Taxonomy" id="45248"/>
    <lineage>
        <taxon>Bacteria</taxon>
        <taxon>Pseudomonadati</taxon>
        <taxon>Pseudomonadota</taxon>
        <taxon>Gammaproteobacteria</taxon>
        <taxon>Thiotrichales</taxon>
        <taxon>Thiotrichaceae</taxon>
        <taxon>Leucothrix</taxon>
    </lineage>
</organism>